<accession>A0A5S3V8J4</accession>
<dbReference type="AlphaFoldDB" id="A0A5S3V8J4"/>
<comment type="caution">
    <text evidence="9">The sequence shown here is derived from an EMBL/GenBank/DDBJ whole genome shotgun (WGS) entry which is preliminary data.</text>
</comment>
<comment type="cofactor">
    <cofactor evidence="1">
        <name>Zn(2+)</name>
        <dbReference type="ChEBI" id="CHEBI:29105"/>
    </cofactor>
</comment>
<sequence>MRLVLLCLVMVIYLPFTVVAKPLNYYFSEDVQFDPTIPTPSDVLGYEVGQWHVRHDQLVQYMRVLADKSDRVDIKTIGYSHEQRPLLLLTITAPNQLQRIEQIRAQHLARLSSSEVKTETPAVAWMGYSVHGNEPSGSNAALLVAYYLAAAQGDAVQTLLKNTIVLLDPSLNPDGLARFAQWANSNRGMNLSADPQHREHVEAWPSGRTNHYMFDLNRDWLLLQHPESQARVAQFHHWKPNILTDFHEMGSNSSYFFQPGIASRTHPLTPKMNVTLTEILATFHAKSLDKDKQLYFTQESFDDFYYGKGSTYPDVNGAIGILFEQASSRGHVQDTVNGRLSFSQTIKNQLTTSLSTFEGVIKNKVKLQAYQQQFYTGASALAEKEKFEGYVVAAGHDKQKFEQFLSVLSQHKIEAFELTKEYKVGKYQYQKGDMYVPLSQSQYRLIKAIFSEQQSFQDNTFYDVSGWTLAHAFNLQFSQAASTWGLKVADEPWRSPIKEQFSKLSETYAYGFSWQAWNAPKMLNYLLSNNIAARVAMKSFTAETAGLQHDFSAGSIIVPAGLQRNAQWLSVLNNAQSKFAVKVHPIDTGLTSKGIDLGSRNMRALSLPKVLLVGGQGSSQYEVGEVWYHLDKHLGIAPTLIEQHRLGKVDLTRYSHVILTDGRFNKLSDRAKVALTGWVNKGGVIWGHKRGAKWLMDSQLLNAQSITRKEMAEQFNTEGLQYGTRDALAAKQRIAGAIFATELDLSHPLSFGFQRRLLPMFKNSTWLLKTPEQPFLLVNKYTKDPLLSGYAAKENVAKISESAAVVAHRYGQGSVIASSDNPVFRGYWYGSSRLLTNALFFGHTLSVQGR</sequence>
<protein>
    <submittedName>
        <fullName evidence="9">Peptidase M14</fullName>
    </submittedName>
</protein>
<dbReference type="SUPFAM" id="SSF53187">
    <property type="entry name" value="Zn-dependent exopeptidases"/>
    <property type="match status" value="1"/>
</dbReference>
<dbReference type="InterPro" id="IPR000834">
    <property type="entry name" value="Peptidase_M14"/>
</dbReference>
<reference evidence="10" key="2">
    <citation type="submission" date="2019-06" db="EMBL/GenBank/DDBJ databases">
        <title>Co-occurence of chitin degradation, pigmentation and bioactivity in marine Pseudoalteromonas.</title>
        <authorList>
            <person name="Sonnenschein E.C."/>
            <person name="Bech P.K."/>
        </authorList>
    </citation>
    <scope>NUCLEOTIDE SEQUENCE [LARGE SCALE GENOMIC DNA]</scope>
    <source>
        <strain evidence="10">S3790</strain>
    </source>
</reference>
<keyword evidence="5" id="KW-0862">Zinc</keyword>
<dbReference type="SUPFAM" id="SSF52317">
    <property type="entry name" value="Class I glutamine amidotransferase-like"/>
    <property type="match status" value="1"/>
</dbReference>
<feature type="active site" description="Proton donor/acceptor" evidence="7">
    <location>
        <position position="324"/>
    </location>
</feature>
<dbReference type="SMART" id="SM00631">
    <property type="entry name" value="Zn_pept"/>
    <property type="match status" value="1"/>
</dbReference>
<evidence type="ECO:0000256" key="6">
    <source>
        <dbReference type="ARBA" id="ARBA00023049"/>
    </source>
</evidence>
<dbReference type="RefSeq" id="WP_138591888.1">
    <property type="nucleotide sequence ID" value="NZ_PNBX01000043.1"/>
</dbReference>
<feature type="domain" description="Peptidase M14" evidence="8">
    <location>
        <begin position="51"/>
        <end position="350"/>
    </location>
</feature>
<evidence type="ECO:0000256" key="3">
    <source>
        <dbReference type="ARBA" id="ARBA00022670"/>
    </source>
</evidence>
<evidence type="ECO:0000313" key="10">
    <source>
        <dbReference type="Proteomes" id="UP000307217"/>
    </source>
</evidence>
<comment type="similarity">
    <text evidence="2 7">Belongs to the peptidase M14 family.</text>
</comment>
<gene>
    <name evidence="9" type="ORF">CWC19_10790</name>
</gene>
<evidence type="ECO:0000256" key="2">
    <source>
        <dbReference type="ARBA" id="ARBA00005988"/>
    </source>
</evidence>
<dbReference type="Proteomes" id="UP000307217">
    <property type="component" value="Unassembled WGS sequence"/>
</dbReference>
<evidence type="ECO:0000259" key="8">
    <source>
        <dbReference type="PROSITE" id="PS52035"/>
    </source>
</evidence>
<reference evidence="9 10" key="1">
    <citation type="submission" date="2018-01" db="EMBL/GenBank/DDBJ databases">
        <authorList>
            <person name="Paulsen S."/>
            <person name="Gram L.K."/>
        </authorList>
    </citation>
    <scope>NUCLEOTIDE SEQUENCE [LARGE SCALE GENOMIC DNA]</scope>
    <source>
        <strain evidence="9 10">S3790</strain>
    </source>
</reference>
<evidence type="ECO:0000256" key="4">
    <source>
        <dbReference type="ARBA" id="ARBA00022801"/>
    </source>
</evidence>
<dbReference type="GO" id="GO:0004181">
    <property type="term" value="F:metallocarboxypeptidase activity"/>
    <property type="evidence" value="ECO:0007669"/>
    <property type="project" value="InterPro"/>
</dbReference>
<dbReference type="GO" id="GO:0008270">
    <property type="term" value="F:zinc ion binding"/>
    <property type="evidence" value="ECO:0007669"/>
    <property type="project" value="InterPro"/>
</dbReference>
<dbReference type="GO" id="GO:0006508">
    <property type="term" value="P:proteolysis"/>
    <property type="evidence" value="ECO:0007669"/>
    <property type="project" value="UniProtKB-KW"/>
</dbReference>
<dbReference type="PANTHER" id="PTHR11705">
    <property type="entry name" value="PROTEASE FAMILY M14 CARBOXYPEPTIDASE A,B"/>
    <property type="match status" value="1"/>
</dbReference>
<organism evidence="9 10">
    <name type="scientific">Pseudoalteromonas aurantia</name>
    <dbReference type="NCBI Taxonomy" id="43654"/>
    <lineage>
        <taxon>Bacteria</taxon>
        <taxon>Pseudomonadati</taxon>
        <taxon>Pseudomonadota</taxon>
        <taxon>Gammaproteobacteria</taxon>
        <taxon>Alteromonadales</taxon>
        <taxon>Pseudoalteromonadaceae</taxon>
        <taxon>Pseudoalteromonas</taxon>
    </lineage>
</organism>
<proteinExistence type="inferred from homology"/>
<dbReference type="Pfam" id="PF00246">
    <property type="entry name" value="Peptidase_M14"/>
    <property type="match status" value="1"/>
</dbReference>
<dbReference type="PROSITE" id="PS52035">
    <property type="entry name" value="PEPTIDASE_M14"/>
    <property type="match status" value="1"/>
</dbReference>
<dbReference type="Gene3D" id="3.40.630.10">
    <property type="entry name" value="Zn peptidases"/>
    <property type="match status" value="1"/>
</dbReference>
<evidence type="ECO:0000313" key="9">
    <source>
        <dbReference type="EMBL" id="TMO68199.1"/>
    </source>
</evidence>
<dbReference type="InterPro" id="IPR029062">
    <property type="entry name" value="Class_I_gatase-like"/>
</dbReference>
<evidence type="ECO:0000256" key="5">
    <source>
        <dbReference type="ARBA" id="ARBA00022833"/>
    </source>
</evidence>
<keyword evidence="6" id="KW-0482">Metalloprotease</keyword>
<keyword evidence="3" id="KW-0645">Protease</keyword>
<name>A0A5S3V8J4_9GAMM</name>
<dbReference type="PANTHER" id="PTHR11705:SF143">
    <property type="entry name" value="SLL0236 PROTEIN"/>
    <property type="match status" value="1"/>
</dbReference>
<evidence type="ECO:0000256" key="7">
    <source>
        <dbReference type="PROSITE-ProRule" id="PRU01379"/>
    </source>
</evidence>
<dbReference type="CDD" id="cd06238">
    <property type="entry name" value="M14-like"/>
    <property type="match status" value="1"/>
</dbReference>
<keyword evidence="4" id="KW-0378">Hydrolase</keyword>
<dbReference type="OrthoDB" id="9758209at2"/>
<evidence type="ECO:0000256" key="1">
    <source>
        <dbReference type="ARBA" id="ARBA00001947"/>
    </source>
</evidence>
<dbReference type="EMBL" id="PNBX01000043">
    <property type="protein sequence ID" value="TMO68199.1"/>
    <property type="molecule type" value="Genomic_DNA"/>
</dbReference>
<dbReference type="GO" id="GO:0005615">
    <property type="term" value="C:extracellular space"/>
    <property type="evidence" value="ECO:0007669"/>
    <property type="project" value="TreeGrafter"/>
</dbReference>